<dbReference type="GO" id="GO:0009279">
    <property type="term" value="C:cell outer membrane"/>
    <property type="evidence" value="ECO:0007669"/>
    <property type="project" value="UniProtKB-SubCell"/>
</dbReference>
<dbReference type="PANTHER" id="PTHR30069">
    <property type="entry name" value="TONB-DEPENDENT OUTER MEMBRANE RECEPTOR"/>
    <property type="match status" value="1"/>
</dbReference>
<feature type="chain" id="PRO_5011458902" evidence="7">
    <location>
        <begin position="30"/>
        <end position="1009"/>
    </location>
</feature>
<feature type="domain" description="TonB-dependent transporter Oar-like beta-barrel" evidence="9">
    <location>
        <begin position="608"/>
        <end position="882"/>
    </location>
</feature>
<feature type="signal peptide" evidence="7">
    <location>
        <begin position="1"/>
        <end position="29"/>
    </location>
</feature>
<evidence type="ECO:0000256" key="7">
    <source>
        <dbReference type="SAM" id="SignalP"/>
    </source>
</evidence>
<keyword evidence="6" id="KW-0998">Cell outer membrane</keyword>
<feature type="domain" description="TonB-dependent receptor plug" evidence="8">
    <location>
        <begin position="140"/>
        <end position="243"/>
    </location>
</feature>
<evidence type="ECO:0000256" key="5">
    <source>
        <dbReference type="ARBA" id="ARBA00023136"/>
    </source>
</evidence>
<keyword evidence="10" id="KW-0675">Receptor</keyword>
<evidence type="ECO:0000313" key="10">
    <source>
        <dbReference type="EMBL" id="SFK39798.1"/>
    </source>
</evidence>
<dbReference type="AlphaFoldDB" id="A0A1I3Z6S6"/>
<dbReference type="InterPro" id="IPR012910">
    <property type="entry name" value="Plug_dom"/>
</dbReference>
<name>A0A1I3Z6S6_9GAMM</name>
<comment type="subcellular location">
    <subcellularLocation>
        <location evidence="1">Cell outer membrane</location>
        <topology evidence="1">Multi-pass membrane protein</topology>
    </subcellularLocation>
</comment>
<dbReference type="RefSeq" id="WP_245734848.1">
    <property type="nucleotide sequence ID" value="NZ_FOSR01000002.1"/>
</dbReference>
<evidence type="ECO:0000313" key="11">
    <source>
        <dbReference type="Proteomes" id="UP000198725"/>
    </source>
</evidence>
<evidence type="ECO:0000259" key="8">
    <source>
        <dbReference type="Pfam" id="PF07715"/>
    </source>
</evidence>
<organism evidence="10 11">
    <name type="scientific">Rhodanobacter glycinis</name>
    <dbReference type="NCBI Taxonomy" id="582702"/>
    <lineage>
        <taxon>Bacteria</taxon>
        <taxon>Pseudomonadati</taxon>
        <taxon>Pseudomonadota</taxon>
        <taxon>Gammaproteobacteria</taxon>
        <taxon>Lysobacterales</taxon>
        <taxon>Rhodanobacteraceae</taxon>
        <taxon>Rhodanobacter</taxon>
    </lineage>
</organism>
<dbReference type="PANTHER" id="PTHR30069:SF46">
    <property type="entry name" value="OAR PROTEIN"/>
    <property type="match status" value="1"/>
</dbReference>
<dbReference type="Gene3D" id="2.170.130.10">
    <property type="entry name" value="TonB-dependent receptor, plug domain"/>
    <property type="match status" value="1"/>
</dbReference>
<dbReference type="InterPro" id="IPR036942">
    <property type="entry name" value="Beta-barrel_TonB_sf"/>
</dbReference>
<proteinExistence type="predicted"/>
<dbReference type="EMBL" id="FOSR01000002">
    <property type="protein sequence ID" value="SFK39798.1"/>
    <property type="molecule type" value="Genomic_DNA"/>
</dbReference>
<evidence type="ECO:0000256" key="4">
    <source>
        <dbReference type="ARBA" id="ARBA00022692"/>
    </source>
</evidence>
<reference evidence="11" key="1">
    <citation type="submission" date="2016-10" db="EMBL/GenBank/DDBJ databases">
        <authorList>
            <person name="Varghese N."/>
            <person name="Submissions S."/>
        </authorList>
    </citation>
    <scope>NUCLEOTIDE SEQUENCE [LARGE SCALE GENOMIC DNA]</scope>
    <source>
        <strain evidence="11">MO64</strain>
    </source>
</reference>
<gene>
    <name evidence="10" type="ORF">SAMN05192579_102239</name>
</gene>
<keyword evidence="5" id="KW-0472">Membrane</keyword>
<protein>
    <submittedName>
        <fullName evidence="10">Outer membrane receptor proteins, mostly Fe transport</fullName>
    </submittedName>
</protein>
<dbReference type="GO" id="GO:0015344">
    <property type="term" value="F:siderophore uptake transmembrane transporter activity"/>
    <property type="evidence" value="ECO:0007669"/>
    <property type="project" value="TreeGrafter"/>
</dbReference>
<evidence type="ECO:0000256" key="6">
    <source>
        <dbReference type="ARBA" id="ARBA00023237"/>
    </source>
</evidence>
<dbReference type="Pfam" id="PF25183">
    <property type="entry name" value="OMP_b-brl_4"/>
    <property type="match status" value="2"/>
</dbReference>
<keyword evidence="11" id="KW-1185">Reference proteome</keyword>
<keyword evidence="3" id="KW-1134">Transmembrane beta strand</keyword>
<sequence>MSRQMKSVSLRSAIALALAAVLSGTVVHAQSTTGSIIGQAPVVSGETVLIQGSNGLTREVPVDSRGRYSAVSLPLATYTVSLQQNGKTLDTRDHVTLRVGIATNVSFSATASANTSPAGVQQLSTVSVSANALPPIDVTSTGSSTIITAEQMARLPLARTAEAVALLAPGALPASTYFHGAMGNTLVSFSGSAATENAYYINGFNTTDPLSGFGGITLPYGAVEQEEILNGGYSAAYGRSDGGVISQVGKRGTNQWHFGAQVLWQPAFAQNDQRNIYYARGSKAGQIFQRKNQNKSWETTVDAYAGGPLIKDRLYVFAAVEAKQQQGNTISDKSSTPANTRYTYKDPKSYLKLDWNINDSNILELTGVSQTHRSDASDYAYDYDSGSTGGFVSKDTTNKTSAKIYVAKFTSYITDDLTLSAMYGKSSIDYFTQVPDSGVDGPSIRGLDQENPAYVGNQPRTNGQTIDVVNNPSHRSTNRNLRLDLTYKIGDHSITAGIDNQDSHDIDDGATIGSGYELWYGKGDPNTDISESPFVDAPGKYPGGEEGYFGYIRHYSNSASVRVKQRAQYVEDHWQVTDRLMLQLGIRNDQFTNYNPAGAPYLRLTSPQWAPRLGFSWDVHGDSSLKVYGNAGRYYLAMPASVALRTAAGSIATNQYFTYTGIDANGMPTGMTFLKSSTGGAVSPNGEYGQPPDPKTVSAQNIKSEYQDEFILGFDQQINPKWLWGMKGTVRHLRNALDDVCDNGAIGRAAQAQGADLSTLTIGSCYLSNPGRANTYDLVNASGGYTKVTVTNKDFGFPQLKRNYDGLEVYLSHPFDGKWSGKIDYVWSHSYGNTEGQVTSFTGQQNVSATRDWDYYQLMLYANGDQGNDRRHALKIYGSYQIAPEWMVSANLSILSGLPKECLGFFGTQQNDPVGYGSYYHYCDGQPSPPGKVGSNPWQEIITGSVEYRPQWADHKLAFNLMVYNLLNQQRPLQISPGYGSSKSINDSYERVIDYTMPRYVRFGISYDF</sequence>
<evidence type="ECO:0000259" key="9">
    <source>
        <dbReference type="Pfam" id="PF25183"/>
    </source>
</evidence>
<dbReference type="InterPro" id="IPR039426">
    <property type="entry name" value="TonB-dep_rcpt-like"/>
</dbReference>
<dbReference type="GO" id="GO:0044718">
    <property type="term" value="P:siderophore transmembrane transport"/>
    <property type="evidence" value="ECO:0007669"/>
    <property type="project" value="TreeGrafter"/>
</dbReference>
<dbReference type="InterPro" id="IPR057601">
    <property type="entry name" value="Oar-like_b-barrel"/>
</dbReference>
<keyword evidence="2" id="KW-0813">Transport</keyword>
<dbReference type="Gene3D" id="2.40.170.20">
    <property type="entry name" value="TonB-dependent receptor, beta-barrel domain"/>
    <property type="match status" value="1"/>
</dbReference>
<dbReference type="Proteomes" id="UP000198725">
    <property type="component" value="Unassembled WGS sequence"/>
</dbReference>
<feature type="domain" description="TonB-dependent transporter Oar-like beta-barrel" evidence="9">
    <location>
        <begin position="339"/>
        <end position="594"/>
    </location>
</feature>
<dbReference type="Pfam" id="PF07715">
    <property type="entry name" value="Plug"/>
    <property type="match status" value="1"/>
</dbReference>
<evidence type="ECO:0000256" key="2">
    <source>
        <dbReference type="ARBA" id="ARBA00022448"/>
    </source>
</evidence>
<evidence type="ECO:0000256" key="3">
    <source>
        <dbReference type="ARBA" id="ARBA00022452"/>
    </source>
</evidence>
<accession>A0A1I3Z6S6</accession>
<dbReference type="InterPro" id="IPR037066">
    <property type="entry name" value="Plug_dom_sf"/>
</dbReference>
<keyword evidence="7" id="KW-0732">Signal</keyword>
<keyword evidence="4" id="KW-0812">Transmembrane</keyword>
<evidence type="ECO:0000256" key="1">
    <source>
        <dbReference type="ARBA" id="ARBA00004571"/>
    </source>
</evidence>
<dbReference type="SUPFAM" id="SSF56935">
    <property type="entry name" value="Porins"/>
    <property type="match status" value="1"/>
</dbReference>